<dbReference type="Gene3D" id="2.50.20.10">
    <property type="entry name" value="Lipoprotein localisation LolA/LolB/LppX"/>
    <property type="match status" value="1"/>
</dbReference>
<protein>
    <recommendedName>
        <fullName evidence="5">Cell envelope biogenesis protein LolA</fullName>
    </recommendedName>
</protein>
<dbReference type="RefSeq" id="WP_042517520.1">
    <property type="nucleotide sequence ID" value="NZ_JAXJLY010000123.1"/>
</dbReference>
<dbReference type="InterPro" id="IPR029046">
    <property type="entry name" value="LolA/LolB/LppX"/>
</dbReference>
<dbReference type="CDD" id="cd16325">
    <property type="entry name" value="LolA"/>
    <property type="match status" value="1"/>
</dbReference>
<evidence type="ECO:0000256" key="2">
    <source>
        <dbReference type="SAM" id="SignalP"/>
    </source>
</evidence>
<evidence type="ECO:0000313" key="4">
    <source>
        <dbReference type="Proteomes" id="UP000032046"/>
    </source>
</evidence>
<organism evidence="3 4">
    <name type="scientific">Prevotella pectinovora</name>
    <dbReference type="NCBI Taxonomy" id="1602169"/>
    <lineage>
        <taxon>Bacteria</taxon>
        <taxon>Pseudomonadati</taxon>
        <taxon>Bacteroidota</taxon>
        <taxon>Bacteroidia</taxon>
        <taxon>Bacteroidales</taxon>
        <taxon>Prevotellaceae</taxon>
        <taxon>Prevotella</taxon>
    </lineage>
</organism>
<proteinExistence type="predicted"/>
<keyword evidence="1 2" id="KW-0732">Signal</keyword>
<comment type="caution">
    <text evidence="3">The sequence shown here is derived from an EMBL/GenBank/DDBJ whole genome shotgun (WGS) entry which is preliminary data.</text>
</comment>
<dbReference type="Proteomes" id="UP000032046">
    <property type="component" value="Unassembled WGS sequence"/>
</dbReference>
<dbReference type="AlphaFoldDB" id="A0A0D0IWJ5"/>
<keyword evidence="4" id="KW-1185">Reference proteome</keyword>
<dbReference type="Pfam" id="PF16584">
    <property type="entry name" value="LolA_2"/>
    <property type="match status" value="1"/>
</dbReference>
<feature type="chain" id="PRO_5002212585" description="Cell envelope biogenesis protein LolA" evidence="2">
    <location>
        <begin position="23"/>
        <end position="200"/>
    </location>
</feature>
<feature type="signal peptide" evidence="2">
    <location>
        <begin position="1"/>
        <end position="22"/>
    </location>
</feature>
<sequence>MKRLLLIFSLVMVFCLSYGQNAKEARKILDKTAQTLYSKSGAKANFSASGKLGNVSGTVAVKGNKFYAYTPASVVWYDGRTQWTYMKKSQEVNISTPTEAQQQSMNPYKFLYIYKNGYKLSVKKLGNGWQVHMDAVNKGRTIKEMYVTVSKNYQLQTVKMRQSSGWTTIRVSNFRKVNLSDSHFRFNSKEYPNAEVIDLR</sequence>
<reference evidence="3 4" key="1">
    <citation type="submission" date="2015-01" db="EMBL/GenBank/DDBJ databases">
        <title>Comparative genomics of non-oral Prevotella species.</title>
        <authorList>
            <person name="Accetto T."/>
            <person name="Nograsek B."/>
            <person name="Avgustin G."/>
        </authorList>
    </citation>
    <scope>NUCLEOTIDE SEQUENCE [LARGE SCALE GENOMIC DNA]</scope>
    <source>
        <strain evidence="3 4">P5-119</strain>
    </source>
</reference>
<dbReference type="EMBL" id="JXQK01000018">
    <property type="protein sequence ID" value="KIP64637.1"/>
    <property type="molecule type" value="Genomic_DNA"/>
</dbReference>
<name>A0A0D0IWJ5_9BACT</name>
<gene>
    <name evidence="3" type="ORF">ST44_01630</name>
</gene>
<accession>A0A0D0IWJ5</accession>
<evidence type="ECO:0008006" key="5">
    <source>
        <dbReference type="Google" id="ProtNLM"/>
    </source>
</evidence>
<dbReference type="InterPro" id="IPR004564">
    <property type="entry name" value="OM_lipoprot_carrier_LolA-like"/>
</dbReference>
<evidence type="ECO:0000256" key="1">
    <source>
        <dbReference type="ARBA" id="ARBA00022729"/>
    </source>
</evidence>
<evidence type="ECO:0000313" key="3">
    <source>
        <dbReference type="EMBL" id="KIP64637.1"/>
    </source>
</evidence>
<dbReference type="SUPFAM" id="SSF89392">
    <property type="entry name" value="Prokaryotic lipoproteins and lipoprotein localization factors"/>
    <property type="match status" value="1"/>
</dbReference>
<dbReference type="STRING" id="1602171.ST44_01630"/>